<evidence type="ECO:0000313" key="1">
    <source>
        <dbReference type="EMBL" id="GAI61484.1"/>
    </source>
</evidence>
<dbReference type="EMBL" id="BARW01001595">
    <property type="protein sequence ID" value="GAI61484.1"/>
    <property type="molecule type" value="Genomic_DNA"/>
</dbReference>
<proteinExistence type="predicted"/>
<name>X1S150_9ZZZZ</name>
<gene>
    <name evidence="1" type="ORF">S12H4_04972</name>
</gene>
<reference evidence="1" key="1">
    <citation type="journal article" date="2014" name="Front. Microbiol.">
        <title>High frequency of phylogenetically diverse reductive dehalogenase-homologous genes in deep subseafloor sedimentary metagenomes.</title>
        <authorList>
            <person name="Kawai M."/>
            <person name="Futagami T."/>
            <person name="Toyoda A."/>
            <person name="Takaki Y."/>
            <person name="Nishi S."/>
            <person name="Hori S."/>
            <person name="Arai W."/>
            <person name="Tsubouchi T."/>
            <person name="Morono Y."/>
            <person name="Uchiyama I."/>
            <person name="Ito T."/>
            <person name="Fujiyama A."/>
            <person name="Inagaki F."/>
            <person name="Takami H."/>
        </authorList>
    </citation>
    <scope>NUCLEOTIDE SEQUENCE</scope>
    <source>
        <strain evidence="1">Expedition CK06-06</strain>
    </source>
</reference>
<dbReference type="AlphaFoldDB" id="X1S150"/>
<sequence length="88" mass="9714">MAQSSCWEWHIDPQCNEWMLFGDCPECGDITSAVMPSGDFVGMVTMSCQRVNDVAKSVPDGCGWLCQVYVDVPKRKVFSEVCSIVSEG</sequence>
<accession>X1S150</accession>
<comment type="caution">
    <text evidence="1">The sequence shown here is derived from an EMBL/GenBank/DDBJ whole genome shotgun (WGS) entry which is preliminary data.</text>
</comment>
<organism evidence="1">
    <name type="scientific">marine sediment metagenome</name>
    <dbReference type="NCBI Taxonomy" id="412755"/>
    <lineage>
        <taxon>unclassified sequences</taxon>
        <taxon>metagenomes</taxon>
        <taxon>ecological metagenomes</taxon>
    </lineage>
</organism>
<protein>
    <submittedName>
        <fullName evidence="1">Uncharacterized protein</fullName>
    </submittedName>
</protein>